<feature type="transmembrane region" description="Helical" evidence="7">
    <location>
        <begin position="215"/>
        <end position="236"/>
    </location>
</feature>
<accession>A0A8S4N474</accession>
<feature type="transmembrane region" description="Helical" evidence="7">
    <location>
        <begin position="408"/>
        <end position="430"/>
    </location>
</feature>
<dbReference type="Pfam" id="PF01758">
    <property type="entry name" value="SBF"/>
    <property type="match status" value="1"/>
</dbReference>
<dbReference type="InterPro" id="IPR038770">
    <property type="entry name" value="Na+/solute_symporter_sf"/>
</dbReference>
<comment type="caution">
    <text evidence="9">The sequence shown here is derived from an EMBL/GenBank/DDBJ whole genome shotgun (WGS) entry which is preliminary data.</text>
</comment>
<feature type="transmembrane region" description="Helical" evidence="7">
    <location>
        <begin position="346"/>
        <end position="368"/>
    </location>
</feature>
<evidence type="ECO:0000256" key="4">
    <source>
        <dbReference type="ARBA" id="ARBA00022847"/>
    </source>
</evidence>
<name>A0A8S4N474_OWEFU</name>
<evidence type="ECO:0000256" key="7">
    <source>
        <dbReference type="SAM" id="Phobius"/>
    </source>
</evidence>
<dbReference type="GO" id="GO:0015293">
    <property type="term" value="F:symporter activity"/>
    <property type="evidence" value="ECO:0007669"/>
    <property type="project" value="UniProtKB-KW"/>
</dbReference>
<keyword evidence="6 7" id="KW-0472">Membrane</keyword>
<feature type="transmembrane region" description="Helical" evidence="7">
    <location>
        <begin position="248"/>
        <end position="270"/>
    </location>
</feature>
<reference evidence="9" key="1">
    <citation type="submission" date="2022-03" db="EMBL/GenBank/DDBJ databases">
        <authorList>
            <person name="Martin C."/>
        </authorList>
    </citation>
    <scope>NUCLEOTIDE SEQUENCE</scope>
</reference>
<keyword evidence="10" id="KW-1185">Reference proteome</keyword>
<evidence type="ECO:0000256" key="2">
    <source>
        <dbReference type="ARBA" id="ARBA00006528"/>
    </source>
</evidence>
<dbReference type="Gene3D" id="1.20.1530.20">
    <property type="match status" value="1"/>
</dbReference>
<feature type="transmembrane region" description="Helical" evidence="7">
    <location>
        <begin position="150"/>
        <end position="170"/>
    </location>
</feature>
<sequence>MAVFKDFALIFVFILNFKALEVGGSYNITFHPESIEGQVENQDRDVFYNYTCCYSNNTSINIQSENTGIVDIIRNRTTLFTDAAIGSVIPSSFTIRGNRLGRTTLRVTIHHVPPEQSCSEGGKTPCITKGELVTRYRVAIIREERVEQTIFTVGLAIIVIILTVMMGCSVDLKIIWEVLKKPIAPAIGFLCQFILMPLLGFGISRLLRMESGLGLGLFVVSCSPGGGASNIYTVLLNGDLDLSVTMTFISKIAALGMMPFWMWALGHVYVQDAQITIPFANIGYSLLALVFPIGIGLLIKRFSPKVADFLAKGTKWLSLFFIAYVFSFGIYANLYMYRLMGRQPEVILAGIMLPWVAYGLAFALAMLLKQGVKRATTIAIETGIQDIAIALIVLQFSFPNPEADLAAVMPIATVMFTPLPLVAAFAIISIRKIVITRANKSEMRDIVEDETKSQTENSYYIENSNTEKKIPSIYCVTPICENNITKDPYALGSRL</sequence>
<dbReference type="PANTHER" id="PTHR10361">
    <property type="entry name" value="SODIUM-BILE ACID COTRANSPORTER"/>
    <property type="match status" value="1"/>
</dbReference>
<evidence type="ECO:0008006" key="11">
    <source>
        <dbReference type="Google" id="ProtNLM"/>
    </source>
</evidence>
<keyword evidence="5 7" id="KW-1133">Transmembrane helix</keyword>
<gene>
    <name evidence="9" type="ORF">OFUS_LOCUS2626</name>
</gene>
<keyword evidence="4" id="KW-0813">Transport</keyword>
<evidence type="ECO:0000256" key="1">
    <source>
        <dbReference type="ARBA" id="ARBA00004141"/>
    </source>
</evidence>
<feature type="transmembrane region" description="Helical" evidence="7">
    <location>
        <begin position="282"/>
        <end position="299"/>
    </location>
</feature>
<evidence type="ECO:0000256" key="3">
    <source>
        <dbReference type="ARBA" id="ARBA00022692"/>
    </source>
</evidence>
<organism evidence="9 10">
    <name type="scientific">Owenia fusiformis</name>
    <name type="common">Polychaete worm</name>
    <dbReference type="NCBI Taxonomy" id="6347"/>
    <lineage>
        <taxon>Eukaryota</taxon>
        <taxon>Metazoa</taxon>
        <taxon>Spiralia</taxon>
        <taxon>Lophotrochozoa</taxon>
        <taxon>Annelida</taxon>
        <taxon>Polychaeta</taxon>
        <taxon>Sedentaria</taxon>
        <taxon>Canalipalpata</taxon>
        <taxon>Sabellida</taxon>
        <taxon>Oweniida</taxon>
        <taxon>Oweniidae</taxon>
        <taxon>Owenia</taxon>
    </lineage>
</organism>
<keyword evidence="4" id="KW-0769">Symport</keyword>
<evidence type="ECO:0000313" key="9">
    <source>
        <dbReference type="EMBL" id="CAH1775302.1"/>
    </source>
</evidence>
<keyword evidence="3 7" id="KW-0812">Transmembrane</keyword>
<feature type="signal peptide" evidence="8">
    <location>
        <begin position="1"/>
        <end position="24"/>
    </location>
</feature>
<evidence type="ECO:0000256" key="5">
    <source>
        <dbReference type="ARBA" id="ARBA00022989"/>
    </source>
</evidence>
<evidence type="ECO:0000256" key="8">
    <source>
        <dbReference type="SAM" id="SignalP"/>
    </source>
</evidence>
<evidence type="ECO:0000256" key="6">
    <source>
        <dbReference type="ARBA" id="ARBA00023136"/>
    </source>
</evidence>
<evidence type="ECO:0000313" key="10">
    <source>
        <dbReference type="Proteomes" id="UP000749559"/>
    </source>
</evidence>
<proteinExistence type="inferred from homology"/>
<dbReference type="GO" id="GO:0016020">
    <property type="term" value="C:membrane"/>
    <property type="evidence" value="ECO:0007669"/>
    <property type="project" value="UniProtKB-SubCell"/>
</dbReference>
<comment type="similarity">
    <text evidence="2">Belongs to the bile acid:sodium symporter (BASS) (TC 2.A.28) family.</text>
</comment>
<protein>
    <recommendedName>
        <fullName evidence="11">Ileal sodium/bile acid cotransporter</fullName>
    </recommendedName>
</protein>
<dbReference type="InterPro" id="IPR002657">
    <property type="entry name" value="BilAc:Na_symport/Acr3"/>
</dbReference>
<keyword evidence="8" id="KW-0732">Signal</keyword>
<comment type="subcellular location">
    <subcellularLocation>
        <location evidence="1">Membrane</location>
        <topology evidence="1">Multi-pass membrane protein</topology>
    </subcellularLocation>
</comment>
<dbReference type="InterPro" id="IPR004710">
    <property type="entry name" value="Bilac:Na_transpt"/>
</dbReference>
<feature type="transmembrane region" description="Helical" evidence="7">
    <location>
        <begin position="319"/>
        <end position="340"/>
    </location>
</feature>
<dbReference type="PANTHER" id="PTHR10361:SF28">
    <property type="entry name" value="P3 PROTEIN-RELATED"/>
    <property type="match status" value="1"/>
</dbReference>
<dbReference type="AlphaFoldDB" id="A0A8S4N474"/>
<feature type="transmembrane region" description="Helical" evidence="7">
    <location>
        <begin position="182"/>
        <end position="203"/>
    </location>
</feature>
<dbReference type="Proteomes" id="UP000749559">
    <property type="component" value="Unassembled WGS sequence"/>
</dbReference>
<dbReference type="OrthoDB" id="203097at2759"/>
<feature type="chain" id="PRO_5035751639" description="Ileal sodium/bile acid cotransporter" evidence="8">
    <location>
        <begin position="25"/>
        <end position="495"/>
    </location>
</feature>
<dbReference type="EMBL" id="CAIIXF020000001">
    <property type="protein sequence ID" value="CAH1775302.1"/>
    <property type="molecule type" value="Genomic_DNA"/>
</dbReference>